<dbReference type="Pfam" id="PF04748">
    <property type="entry name" value="Polysacc_deac_2"/>
    <property type="match status" value="1"/>
</dbReference>
<feature type="compositionally biased region" description="Low complexity" evidence="1">
    <location>
        <begin position="396"/>
        <end position="414"/>
    </location>
</feature>
<feature type="compositionally biased region" description="Low complexity" evidence="1">
    <location>
        <begin position="502"/>
        <end position="511"/>
    </location>
</feature>
<feature type="compositionally biased region" description="Low complexity" evidence="1">
    <location>
        <begin position="316"/>
        <end position="342"/>
    </location>
</feature>
<dbReference type="SUPFAM" id="SSF88713">
    <property type="entry name" value="Glycoside hydrolase/deacetylase"/>
    <property type="match status" value="1"/>
</dbReference>
<dbReference type="InterPro" id="IPR011330">
    <property type="entry name" value="Glyco_hydro/deAcase_b/a-brl"/>
</dbReference>
<organism evidence="2 3">
    <name type="scientific">Tranquillimonas alkanivorans</name>
    <dbReference type="NCBI Taxonomy" id="441119"/>
    <lineage>
        <taxon>Bacteria</taxon>
        <taxon>Pseudomonadati</taxon>
        <taxon>Pseudomonadota</taxon>
        <taxon>Alphaproteobacteria</taxon>
        <taxon>Rhodobacterales</taxon>
        <taxon>Roseobacteraceae</taxon>
        <taxon>Tranquillimonas</taxon>
    </lineage>
</organism>
<dbReference type="EMBL" id="FOXA01000004">
    <property type="protein sequence ID" value="SFP26679.1"/>
    <property type="molecule type" value="Genomic_DNA"/>
</dbReference>
<accession>A0A1I5NY01</accession>
<dbReference type="OrthoDB" id="7658418at2"/>
<dbReference type="Gene3D" id="3.20.20.370">
    <property type="entry name" value="Glycoside hydrolase/deacetylase"/>
    <property type="match status" value="2"/>
</dbReference>
<dbReference type="AlphaFoldDB" id="A0A1I5NY01"/>
<protein>
    <submittedName>
        <fullName evidence="2">Uncharacterized conserved protein YibQ, putative polysaccharide deacetylase 2 family</fullName>
    </submittedName>
</protein>
<feature type="compositionally biased region" description="Low complexity" evidence="1">
    <location>
        <begin position="174"/>
        <end position="185"/>
    </location>
</feature>
<name>A0A1I5NY01_9RHOB</name>
<gene>
    <name evidence="2" type="ORF">SAMN04488047_104136</name>
</gene>
<feature type="region of interest" description="Disordered" evidence="1">
    <location>
        <begin position="42"/>
        <end position="96"/>
    </location>
</feature>
<sequence length="756" mass="75641">MARGLLSGVAWGLAVSTAVVVVVSQVGARREFAVEPPAAAAVDLPPGTEFNRARPDAKPVLPDSDPAPETVETVPLPAPTPDAQPEPLDADAPPEAATPEVDLALPELAAPVGVPDAEAPVATGQPPQPPRAAARRSGDAAPAVPATPELSAAAPQVAGAPLQDEEAVRPTVTADAAPEPAGEALPPVEIGVEDLPQVDDAADAPEALAGMDAFASPEQDGGRRLATGEEAEDAASARPEANAPGELADTGAADLPPGEMEDAPTSSDPAVASAAPTLLSAPAGRENREGLPARAPEDVAAPAPQEPAAPPRAEAEPPAVSRTADGSAGSRAAPAPAAPSQGERPDAGPEPSDPAVPEVDVAETSATEAPETEDLALALPSASSPVASPERRALGPAQEVEALPEVEAPPAETARVTADVGPAPAALQAPSAEQESGLARQLFADRTASLSGPGVLPGDEAPETTPDTGAAPEVPQTIPLPEMPATVNAEGRIVVDGELGRPEAGGAPARPAEAERGADRGSASAGDPTDRLPRVSDATGIDGTGEATLPALLRNALPFEAPQDRPLLSVILLDTGGAIPRLAFPVTLAIPAQAPDAADRAAAARAAGHEVVVIPAHDGADGLLLGAGGALDDAVAVLGWPDDATGTTAAGGLVERLARSGHGLVTFQDERDPAQQIDGDVPAAQVTREIDAAGQDARAVQRFLDNGAFRARVEQGAILVGRTRPETLRALRQWVAEGRAADVTLAPVSAILRAGQ</sequence>
<dbReference type="GO" id="GO:0005975">
    <property type="term" value="P:carbohydrate metabolic process"/>
    <property type="evidence" value="ECO:0007669"/>
    <property type="project" value="InterPro"/>
</dbReference>
<feature type="compositionally biased region" description="Basic and acidic residues" evidence="1">
    <location>
        <begin position="285"/>
        <end position="297"/>
    </location>
</feature>
<proteinExistence type="predicted"/>
<feature type="compositionally biased region" description="Low complexity" evidence="1">
    <location>
        <begin position="85"/>
        <end position="96"/>
    </location>
</feature>
<dbReference type="STRING" id="441119.SAMN04488047_104136"/>
<feature type="compositionally biased region" description="Low complexity" evidence="1">
    <location>
        <begin position="269"/>
        <end position="283"/>
    </location>
</feature>
<feature type="compositionally biased region" description="Low complexity" evidence="1">
    <location>
        <begin position="362"/>
        <end position="388"/>
    </location>
</feature>
<keyword evidence="3" id="KW-1185">Reference proteome</keyword>
<dbReference type="InterPro" id="IPR006837">
    <property type="entry name" value="Divergent_DAC"/>
</dbReference>
<dbReference type="RefSeq" id="WP_143096113.1">
    <property type="nucleotide sequence ID" value="NZ_FOXA01000004.1"/>
</dbReference>
<evidence type="ECO:0000313" key="3">
    <source>
        <dbReference type="Proteomes" id="UP000199356"/>
    </source>
</evidence>
<feature type="region of interest" description="Disordered" evidence="1">
    <location>
        <begin position="499"/>
        <end position="543"/>
    </location>
</feature>
<reference evidence="2 3" key="1">
    <citation type="submission" date="2016-10" db="EMBL/GenBank/DDBJ databases">
        <authorList>
            <person name="de Groot N.N."/>
        </authorList>
    </citation>
    <scope>NUCLEOTIDE SEQUENCE [LARGE SCALE GENOMIC DNA]</scope>
    <source>
        <strain evidence="2 3">DSM 19547</strain>
    </source>
</reference>
<dbReference type="Proteomes" id="UP000199356">
    <property type="component" value="Unassembled WGS sequence"/>
</dbReference>
<evidence type="ECO:0000256" key="1">
    <source>
        <dbReference type="SAM" id="MobiDB-lite"/>
    </source>
</evidence>
<feature type="region of interest" description="Disordered" evidence="1">
    <location>
        <begin position="213"/>
        <end position="487"/>
    </location>
</feature>
<evidence type="ECO:0000313" key="2">
    <source>
        <dbReference type="EMBL" id="SFP26679.1"/>
    </source>
</evidence>
<feature type="region of interest" description="Disordered" evidence="1">
    <location>
        <begin position="117"/>
        <end position="185"/>
    </location>
</feature>